<evidence type="ECO:0000313" key="1">
    <source>
        <dbReference type="EMBL" id="TFK59446.1"/>
    </source>
</evidence>
<proteinExistence type="predicted"/>
<keyword evidence="2" id="KW-1185">Reference proteome</keyword>
<accession>A0ACD3A1B8</accession>
<gene>
    <name evidence="1" type="ORF">BDN72DRAFT_780733</name>
</gene>
<reference evidence="1 2" key="1">
    <citation type="journal article" date="2019" name="Nat. Ecol. Evol.">
        <title>Megaphylogeny resolves global patterns of mushroom evolution.</title>
        <authorList>
            <person name="Varga T."/>
            <person name="Krizsan K."/>
            <person name="Foldi C."/>
            <person name="Dima B."/>
            <person name="Sanchez-Garcia M."/>
            <person name="Sanchez-Ramirez S."/>
            <person name="Szollosi G.J."/>
            <person name="Szarkandi J.G."/>
            <person name="Papp V."/>
            <person name="Albert L."/>
            <person name="Andreopoulos W."/>
            <person name="Angelini C."/>
            <person name="Antonin V."/>
            <person name="Barry K.W."/>
            <person name="Bougher N.L."/>
            <person name="Buchanan P."/>
            <person name="Buyck B."/>
            <person name="Bense V."/>
            <person name="Catcheside P."/>
            <person name="Chovatia M."/>
            <person name="Cooper J."/>
            <person name="Damon W."/>
            <person name="Desjardin D."/>
            <person name="Finy P."/>
            <person name="Geml J."/>
            <person name="Haridas S."/>
            <person name="Hughes K."/>
            <person name="Justo A."/>
            <person name="Karasinski D."/>
            <person name="Kautmanova I."/>
            <person name="Kiss B."/>
            <person name="Kocsube S."/>
            <person name="Kotiranta H."/>
            <person name="LaButti K.M."/>
            <person name="Lechner B.E."/>
            <person name="Liimatainen K."/>
            <person name="Lipzen A."/>
            <person name="Lukacs Z."/>
            <person name="Mihaltcheva S."/>
            <person name="Morgado L.N."/>
            <person name="Niskanen T."/>
            <person name="Noordeloos M.E."/>
            <person name="Ohm R.A."/>
            <person name="Ortiz-Santana B."/>
            <person name="Ovrebo C."/>
            <person name="Racz N."/>
            <person name="Riley R."/>
            <person name="Savchenko A."/>
            <person name="Shiryaev A."/>
            <person name="Soop K."/>
            <person name="Spirin V."/>
            <person name="Szebenyi C."/>
            <person name="Tomsovsky M."/>
            <person name="Tulloss R.E."/>
            <person name="Uehling J."/>
            <person name="Grigoriev I.V."/>
            <person name="Vagvolgyi C."/>
            <person name="Papp T."/>
            <person name="Martin F.M."/>
            <person name="Miettinen O."/>
            <person name="Hibbett D.S."/>
            <person name="Nagy L.G."/>
        </authorList>
    </citation>
    <scope>NUCLEOTIDE SEQUENCE [LARGE SCALE GENOMIC DNA]</scope>
    <source>
        <strain evidence="1 2">NL-1719</strain>
    </source>
</reference>
<evidence type="ECO:0000313" key="2">
    <source>
        <dbReference type="Proteomes" id="UP000308600"/>
    </source>
</evidence>
<organism evidence="1 2">
    <name type="scientific">Pluteus cervinus</name>
    <dbReference type="NCBI Taxonomy" id="181527"/>
    <lineage>
        <taxon>Eukaryota</taxon>
        <taxon>Fungi</taxon>
        <taxon>Dikarya</taxon>
        <taxon>Basidiomycota</taxon>
        <taxon>Agaricomycotina</taxon>
        <taxon>Agaricomycetes</taxon>
        <taxon>Agaricomycetidae</taxon>
        <taxon>Agaricales</taxon>
        <taxon>Pluteineae</taxon>
        <taxon>Pluteaceae</taxon>
        <taxon>Pluteus</taxon>
    </lineage>
</organism>
<sequence length="272" mass="30736">FYTPIQASTPHIYLSALPFSPKKSIVHQRCSILLQNKIEILNNLEFWNRNNFTIHVDQATCMTFQPDSNVLYIGTSIGTLESWDGYSEQQVFQPIDSHKSIITGLAITTDNQHLISSSSDGSIIIWNIQAEQRVWGPFVCHTSFLESISIFSDGSKVVTTGKDGTIRIWKTNPEEIASDLGNLTNMDKDEFPLKVQFLQHPSSFSSGLNITADGWLTSQDQLILWIPPWYRQSVISPQVLCIQPLAENQTLNLDWSKFLCGTNWTKILESVL</sequence>
<name>A0ACD3A1B8_9AGAR</name>
<dbReference type="Proteomes" id="UP000308600">
    <property type="component" value="Unassembled WGS sequence"/>
</dbReference>
<protein>
    <submittedName>
        <fullName evidence="1">WD40 repeat-like protein</fullName>
    </submittedName>
</protein>
<dbReference type="EMBL" id="ML208976">
    <property type="protein sequence ID" value="TFK59446.1"/>
    <property type="molecule type" value="Genomic_DNA"/>
</dbReference>
<feature type="non-terminal residue" evidence="1">
    <location>
        <position position="1"/>
    </location>
</feature>